<dbReference type="EMBL" id="FNRM01000018">
    <property type="protein sequence ID" value="SEB04143.1"/>
    <property type="molecule type" value="Genomic_DNA"/>
</dbReference>
<gene>
    <name evidence="1" type="ORF">SAMN04488051_1186</name>
</gene>
<sequence length="111" mass="12611">MECPDLNSLVLSERDFEVINEIRRIHQNGRLLERALPAGVMATIFVGSNSMQASYNITTTDWEMFAQAMAALPNIVRTRVYQQANLRRLERGITPQQSLFWRAVADGCRGL</sequence>
<evidence type="ECO:0000313" key="1">
    <source>
        <dbReference type="EMBL" id="SEB04143.1"/>
    </source>
</evidence>
<reference evidence="1 2" key="1">
    <citation type="submission" date="2016-10" db="EMBL/GenBank/DDBJ databases">
        <authorList>
            <person name="de Groot N.N."/>
        </authorList>
    </citation>
    <scope>NUCLEOTIDE SEQUENCE [LARGE SCALE GENOMIC DNA]</scope>
    <source>
        <strain evidence="1 2">CGMCC 1.3430</strain>
    </source>
</reference>
<keyword evidence="2" id="KW-1185">Reference proteome</keyword>
<dbReference type="AlphaFoldDB" id="A0A1H4G3F9"/>
<dbReference type="Proteomes" id="UP000198773">
    <property type="component" value="Unassembled WGS sequence"/>
</dbReference>
<evidence type="ECO:0000313" key="2">
    <source>
        <dbReference type="Proteomes" id="UP000198773"/>
    </source>
</evidence>
<organism evidence="1 2">
    <name type="scientific">Alkalimonas amylolytica</name>
    <dbReference type="NCBI Taxonomy" id="152573"/>
    <lineage>
        <taxon>Bacteria</taxon>
        <taxon>Pseudomonadati</taxon>
        <taxon>Pseudomonadota</taxon>
        <taxon>Gammaproteobacteria</taxon>
        <taxon>Alkalimonas</taxon>
    </lineage>
</organism>
<proteinExistence type="predicted"/>
<dbReference type="OrthoDB" id="5817494at2"/>
<protein>
    <submittedName>
        <fullName evidence="1">Uncharacterized protein</fullName>
    </submittedName>
</protein>
<dbReference type="RefSeq" id="WP_091345499.1">
    <property type="nucleotide sequence ID" value="NZ_FNRM01000018.1"/>
</dbReference>
<name>A0A1H4G3F9_ALKAM</name>
<dbReference type="STRING" id="152573.SAMN04488051_1186"/>
<accession>A0A1H4G3F9</accession>